<evidence type="ECO:0000256" key="1">
    <source>
        <dbReference type="ARBA" id="ARBA00001933"/>
    </source>
</evidence>
<evidence type="ECO:0000313" key="8">
    <source>
        <dbReference type="EMBL" id="HJC62472.1"/>
    </source>
</evidence>
<comment type="caution">
    <text evidence="8">The sequence shown here is derived from an EMBL/GenBank/DDBJ whole genome shotgun (WGS) entry which is preliminary data.</text>
</comment>
<dbReference type="InterPro" id="IPR000821">
    <property type="entry name" value="Ala_racemase"/>
</dbReference>
<keyword evidence="2 4" id="KW-0663">Pyridoxal phosphate</keyword>
<evidence type="ECO:0000256" key="6">
    <source>
        <dbReference type="PIRSR" id="PIRSR600821-52"/>
    </source>
</evidence>
<dbReference type="SUPFAM" id="SSF51419">
    <property type="entry name" value="PLP-binding barrel"/>
    <property type="match status" value="1"/>
</dbReference>
<dbReference type="Pfam" id="PF00842">
    <property type="entry name" value="Ala_racemase_C"/>
    <property type="match status" value="1"/>
</dbReference>
<keyword evidence="3 4" id="KW-0413">Isomerase</keyword>
<dbReference type="PANTHER" id="PTHR30511">
    <property type="entry name" value="ALANINE RACEMASE"/>
    <property type="match status" value="1"/>
</dbReference>
<organism evidence="8 9">
    <name type="scientific">Candidatus Blautia merdavium</name>
    <dbReference type="NCBI Taxonomy" id="2838494"/>
    <lineage>
        <taxon>Bacteria</taxon>
        <taxon>Bacillati</taxon>
        <taxon>Bacillota</taxon>
        <taxon>Clostridia</taxon>
        <taxon>Lachnospirales</taxon>
        <taxon>Lachnospiraceae</taxon>
        <taxon>Blautia</taxon>
    </lineage>
</organism>
<feature type="active site" description="Proton acceptor; specific for L-alanine" evidence="4">
    <location>
        <position position="268"/>
    </location>
</feature>
<dbReference type="GO" id="GO:0030632">
    <property type="term" value="P:D-alanine biosynthetic process"/>
    <property type="evidence" value="ECO:0007669"/>
    <property type="project" value="UniProtKB-UniRule"/>
</dbReference>
<dbReference type="PANTHER" id="PTHR30511:SF0">
    <property type="entry name" value="ALANINE RACEMASE, CATABOLIC-RELATED"/>
    <property type="match status" value="1"/>
</dbReference>
<comment type="similarity">
    <text evidence="4">Belongs to the alanine racemase family.</text>
</comment>
<dbReference type="SUPFAM" id="SSF50621">
    <property type="entry name" value="Alanine racemase C-terminal domain-like"/>
    <property type="match status" value="1"/>
</dbReference>
<dbReference type="InterPro" id="IPR001608">
    <property type="entry name" value="Ala_racemase_N"/>
</dbReference>
<feature type="domain" description="Alanine racemase C-terminal" evidence="7">
    <location>
        <begin position="247"/>
        <end position="375"/>
    </location>
</feature>
<dbReference type="HAMAP" id="MF_01201">
    <property type="entry name" value="Ala_racemase"/>
    <property type="match status" value="1"/>
</dbReference>
<evidence type="ECO:0000259" key="7">
    <source>
        <dbReference type="SMART" id="SM01005"/>
    </source>
</evidence>
<dbReference type="Proteomes" id="UP000823886">
    <property type="component" value="Unassembled WGS sequence"/>
</dbReference>
<evidence type="ECO:0000256" key="3">
    <source>
        <dbReference type="ARBA" id="ARBA00023235"/>
    </source>
</evidence>
<sequence>MKIQSRIYAAVNLDAVLYNLENMKKNINENTKIIAVLKADGYGHGAVPIAREIQSLPYIWGIAVATVEEGMELRNAGIQKPILILGYTYEEDYDTIVREDFRPAVFKKSMAQKLSQAAVKAGKPVNIHIKIDTGMTRIGYRDPQRDVPEILEISRLPGIRIEGLFTHFARADETDPAPAYRQLEKYGEFLKKLETAGLSIPLKHCSNSAGIIRIPEANLDAVRAGVILYGMYPSDEVEKEPVPLKPAMEIKSHIAYIKTVEPGTQVSYGGTYTTQRPTRIATIPVGYADGYARGLSNRGSVLIHGRRAPILGRVCMDQFMVDVTEIPEAKELDEATLLGKDGEDCITMEELGDLSGRFNYEFACCISKRVPRIYIKDGQVKE</sequence>
<dbReference type="CDD" id="cd00430">
    <property type="entry name" value="PLPDE_III_AR"/>
    <property type="match status" value="1"/>
</dbReference>
<feature type="modified residue" description="N6-(pyridoxal phosphate)lysine" evidence="4 5">
    <location>
        <position position="38"/>
    </location>
</feature>
<dbReference type="EMBL" id="DWVZ01000031">
    <property type="protein sequence ID" value="HJC62472.1"/>
    <property type="molecule type" value="Genomic_DNA"/>
</dbReference>
<gene>
    <name evidence="8" type="primary">alr</name>
    <name evidence="8" type="ORF">H9753_02480</name>
</gene>
<evidence type="ECO:0000256" key="2">
    <source>
        <dbReference type="ARBA" id="ARBA00022898"/>
    </source>
</evidence>
<reference evidence="8" key="2">
    <citation type="submission" date="2021-04" db="EMBL/GenBank/DDBJ databases">
        <authorList>
            <person name="Gilroy R."/>
        </authorList>
    </citation>
    <scope>NUCLEOTIDE SEQUENCE</scope>
    <source>
        <strain evidence="8">ChiBcec2-3848</strain>
    </source>
</reference>
<dbReference type="Gene3D" id="3.20.20.10">
    <property type="entry name" value="Alanine racemase"/>
    <property type="match status" value="1"/>
</dbReference>
<dbReference type="GO" id="GO:0030170">
    <property type="term" value="F:pyridoxal phosphate binding"/>
    <property type="evidence" value="ECO:0007669"/>
    <property type="project" value="UniProtKB-UniRule"/>
</dbReference>
<dbReference type="PRINTS" id="PR00992">
    <property type="entry name" value="ALARACEMASE"/>
</dbReference>
<comment type="catalytic activity">
    <reaction evidence="4">
        <text>L-alanine = D-alanine</text>
        <dbReference type="Rhea" id="RHEA:20249"/>
        <dbReference type="ChEBI" id="CHEBI:57416"/>
        <dbReference type="ChEBI" id="CHEBI:57972"/>
        <dbReference type="EC" id="5.1.1.1"/>
    </reaction>
</comment>
<dbReference type="EC" id="5.1.1.1" evidence="4"/>
<dbReference type="FunFam" id="3.20.20.10:FF:000002">
    <property type="entry name" value="Alanine racemase"/>
    <property type="match status" value="1"/>
</dbReference>
<dbReference type="Pfam" id="PF01168">
    <property type="entry name" value="Ala_racemase_N"/>
    <property type="match status" value="1"/>
</dbReference>
<reference evidence="8" key="1">
    <citation type="journal article" date="2021" name="PeerJ">
        <title>Extensive microbial diversity within the chicken gut microbiome revealed by metagenomics and culture.</title>
        <authorList>
            <person name="Gilroy R."/>
            <person name="Ravi A."/>
            <person name="Getino M."/>
            <person name="Pursley I."/>
            <person name="Horton D.L."/>
            <person name="Alikhan N.F."/>
            <person name="Baker D."/>
            <person name="Gharbi K."/>
            <person name="Hall N."/>
            <person name="Watson M."/>
            <person name="Adriaenssens E.M."/>
            <person name="Foster-Nyarko E."/>
            <person name="Jarju S."/>
            <person name="Secka A."/>
            <person name="Antonio M."/>
            <person name="Oren A."/>
            <person name="Chaudhuri R.R."/>
            <person name="La Ragione R."/>
            <person name="Hildebrand F."/>
            <person name="Pallen M.J."/>
        </authorList>
    </citation>
    <scope>NUCLEOTIDE SEQUENCE</scope>
    <source>
        <strain evidence="8">ChiBcec2-3848</strain>
    </source>
</reference>
<protein>
    <recommendedName>
        <fullName evidence="4">Alanine racemase</fullName>
        <ecNumber evidence="4">5.1.1.1</ecNumber>
    </recommendedName>
</protein>
<dbReference type="InterPro" id="IPR020622">
    <property type="entry name" value="Ala_racemase_pyridoxalP-BS"/>
</dbReference>
<dbReference type="GO" id="GO:0009252">
    <property type="term" value="P:peptidoglycan biosynthetic process"/>
    <property type="evidence" value="ECO:0007669"/>
    <property type="project" value="TreeGrafter"/>
</dbReference>
<dbReference type="SMART" id="SM01005">
    <property type="entry name" value="Ala_racemase_C"/>
    <property type="match status" value="1"/>
</dbReference>
<accession>A0A9D2TBK0</accession>
<dbReference type="NCBIfam" id="TIGR00492">
    <property type="entry name" value="alr"/>
    <property type="match status" value="1"/>
</dbReference>
<feature type="active site" description="Proton acceptor; specific for D-alanine" evidence="4">
    <location>
        <position position="38"/>
    </location>
</feature>
<comment type="pathway">
    <text evidence="4">Amino-acid biosynthesis; D-alanine biosynthesis; D-alanine from L-alanine: step 1/1.</text>
</comment>
<dbReference type="GO" id="GO:0008784">
    <property type="term" value="F:alanine racemase activity"/>
    <property type="evidence" value="ECO:0007669"/>
    <property type="project" value="UniProtKB-UniRule"/>
</dbReference>
<dbReference type="InterPro" id="IPR011079">
    <property type="entry name" value="Ala_racemase_C"/>
</dbReference>
<dbReference type="InterPro" id="IPR009006">
    <property type="entry name" value="Ala_racemase/Decarboxylase_C"/>
</dbReference>
<evidence type="ECO:0000256" key="4">
    <source>
        <dbReference type="HAMAP-Rule" id="MF_01201"/>
    </source>
</evidence>
<dbReference type="Gene3D" id="2.40.37.10">
    <property type="entry name" value="Lyase, Ornithine Decarboxylase, Chain A, domain 1"/>
    <property type="match status" value="1"/>
</dbReference>
<name>A0A9D2TBK0_9FIRM</name>
<dbReference type="PROSITE" id="PS00395">
    <property type="entry name" value="ALANINE_RACEMASE"/>
    <property type="match status" value="1"/>
</dbReference>
<dbReference type="AlphaFoldDB" id="A0A9D2TBK0"/>
<comment type="cofactor">
    <cofactor evidence="1 4 5">
        <name>pyridoxal 5'-phosphate</name>
        <dbReference type="ChEBI" id="CHEBI:597326"/>
    </cofactor>
</comment>
<comment type="function">
    <text evidence="4">Catalyzes the interconversion of L-alanine and D-alanine. May also act on other amino acids.</text>
</comment>
<proteinExistence type="inferred from homology"/>
<feature type="binding site" evidence="4 6">
    <location>
        <position position="137"/>
    </location>
    <ligand>
        <name>substrate</name>
    </ligand>
</feature>
<evidence type="ECO:0000256" key="5">
    <source>
        <dbReference type="PIRSR" id="PIRSR600821-50"/>
    </source>
</evidence>
<evidence type="ECO:0000313" key="9">
    <source>
        <dbReference type="Proteomes" id="UP000823886"/>
    </source>
</evidence>
<feature type="binding site" evidence="4 6">
    <location>
        <position position="316"/>
    </location>
    <ligand>
        <name>substrate</name>
    </ligand>
</feature>
<dbReference type="GO" id="GO:0005829">
    <property type="term" value="C:cytosol"/>
    <property type="evidence" value="ECO:0007669"/>
    <property type="project" value="TreeGrafter"/>
</dbReference>
<dbReference type="InterPro" id="IPR029066">
    <property type="entry name" value="PLP-binding_barrel"/>
</dbReference>